<organism evidence="10 11">
    <name type="scientific">Dictyobacter arantiisoli</name>
    <dbReference type="NCBI Taxonomy" id="2014874"/>
    <lineage>
        <taxon>Bacteria</taxon>
        <taxon>Bacillati</taxon>
        <taxon>Chloroflexota</taxon>
        <taxon>Ktedonobacteria</taxon>
        <taxon>Ktedonobacterales</taxon>
        <taxon>Dictyobacteraceae</taxon>
        <taxon>Dictyobacter</taxon>
    </lineage>
</organism>
<dbReference type="GO" id="GO:0004674">
    <property type="term" value="F:protein serine/threonine kinase activity"/>
    <property type="evidence" value="ECO:0007669"/>
    <property type="project" value="UniProtKB-EC"/>
</dbReference>
<evidence type="ECO:0000256" key="7">
    <source>
        <dbReference type="SAM" id="MobiDB-lite"/>
    </source>
</evidence>
<dbReference type="RefSeq" id="WP_172632006.1">
    <property type="nucleotide sequence ID" value="NZ_BIXY01000023.1"/>
</dbReference>
<dbReference type="InterPro" id="IPR000719">
    <property type="entry name" value="Prot_kinase_dom"/>
</dbReference>
<dbReference type="Gene3D" id="1.10.510.10">
    <property type="entry name" value="Transferase(Phosphotransferase) domain 1"/>
    <property type="match status" value="1"/>
</dbReference>
<keyword evidence="8" id="KW-0472">Membrane</keyword>
<feature type="region of interest" description="Disordered" evidence="7">
    <location>
        <begin position="302"/>
        <end position="354"/>
    </location>
</feature>
<sequence length="870" mass="93659">MKLWRYNRPLEILGQRYRLDGVLGSGGMADVCLAWDEHDAHEVAIKVIKPNDLDQQTLDRFLKEAAQVARWRHPNILRIYGDVRLELLDVRQGSIVPYIVMEYARNGDLQKRLRPGTAYPFSQTLTIFEQLCEAVSYAHAQGVIHRDLKPLNILFRALPDGSEQMVLSDFGLAVEKDASHFTFAAGGTLPYMAPEQLRGQAEAASDIFALGVILYQLCTGRLPFRRSLVDLRRRDPLPTPPRPGMLNSLLPPELDAVIMQALSEQPQQRYPDALDFWAAIQEVVSASTIAAISRREALRRTLSNPSMQAMPDSSSGMEATNALPRVTRSSHPSQPGLRSRRDTRRIPAMPGNTAHLPAMQAQVGSDIIEIGNRQTGRQQAIQARSQQTGRRTAIQARSQQTGGQAVLSNRGPITPSDSEQSAMPRDSSASHRSQPLSIAEPDEMLPMPGTPSTRQHSAPGQPVTTGTRKAASVSRRWLIGGGILVLMPILGLLFVLIAPGLGLIHSNKVTVTINPLSQTITDSQNIQLVNGPTNTQQLQAPGHTISINSLPQNQTVQGTGHKHTNGTVARGMLTFLNGSFNPFSVSTAITIPGPNGVQFLTDGPFTIPANDPNTKLLGKVTVPAHATQIGAQGNIQALAINQACCTQGNFVAVKNTAAFTGGQDAQDYTFVQQGDVDAVVKTLAQGLESSTRSALGQQVPAGEQLLTESVQCQPTVKTEQPVGDKGHNVTSTKATVTLTCSGTSYNKEAVQKLVQTRLQQKALATLGTGYAQVGSLQTTETSATTQSGALLSLLTTSSGRWTYQLSESQQEHLREELAGKQVTVAQNLINGQKGVATAFISMGENGASGSNNTAILPTDPSAITIIIRQP</sequence>
<feature type="transmembrane region" description="Helical" evidence="8">
    <location>
        <begin position="477"/>
        <end position="504"/>
    </location>
</feature>
<proteinExistence type="predicted"/>
<dbReference type="InterPro" id="IPR006949">
    <property type="entry name" value="Barrel_Baseplate_J-like"/>
</dbReference>
<evidence type="ECO:0000256" key="2">
    <source>
        <dbReference type="ARBA" id="ARBA00022679"/>
    </source>
</evidence>
<gene>
    <name evidence="10" type="ORF">KDI_19520</name>
</gene>
<evidence type="ECO:0000256" key="5">
    <source>
        <dbReference type="ARBA" id="ARBA00022840"/>
    </source>
</evidence>
<dbReference type="AlphaFoldDB" id="A0A5A5TAG4"/>
<comment type="caution">
    <text evidence="10">The sequence shown here is derived from an EMBL/GenBank/DDBJ whole genome shotgun (WGS) entry which is preliminary data.</text>
</comment>
<keyword evidence="8" id="KW-0812">Transmembrane</keyword>
<feature type="compositionally biased region" description="Polar residues" evidence="7">
    <location>
        <begin position="374"/>
        <end position="407"/>
    </location>
</feature>
<dbReference type="InterPro" id="IPR017441">
    <property type="entry name" value="Protein_kinase_ATP_BS"/>
</dbReference>
<dbReference type="SUPFAM" id="SSF56112">
    <property type="entry name" value="Protein kinase-like (PK-like)"/>
    <property type="match status" value="1"/>
</dbReference>
<dbReference type="Pfam" id="PF04865">
    <property type="entry name" value="Baseplate_J"/>
    <property type="match status" value="1"/>
</dbReference>
<dbReference type="PANTHER" id="PTHR43289">
    <property type="entry name" value="MITOGEN-ACTIVATED PROTEIN KINASE KINASE KINASE 20-RELATED"/>
    <property type="match status" value="1"/>
</dbReference>
<feature type="binding site" evidence="6">
    <location>
        <position position="46"/>
    </location>
    <ligand>
        <name>ATP</name>
        <dbReference type="ChEBI" id="CHEBI:30616"/>
    </ligand>
</feature>
<keyword evidence="3 6" id="KW-0547">Nucleotide-binding</keyword>
<evidence type="ECO:0000313" key="10">
    <source>
        <dbReference type="EMBL" id="GCF08388.1"/>
    </source>
</evidence>
<dbReference type="InterPro" id="IPR008271">
    <property type="entry name" value="Ser/Thr_kinase_AS"/>
</dbReference>
<dbReference type="PANTHER" id="PTHR43289:SF6">
    <property type="entry name" value="SERINE_THREONINE-PROTEIN KINASE NEKL-3"/>
    <property type="match status" value="1"/>
</dbReference>
<dbReference type="Proteomes" id="UP000322530">
    <property type="component" value="Unassembled WGS sequence"/>
</dbReference>
<dbReference type="EC" id="2.7.11.1" evidence="1"/>
<keyword evidence="2" id="KW-0808">Transferase</keyword>
<keyword evidence="4" id="KW-0418">Kinase</keyword>
<dbReference type="SMART" id="SM00220">
    <property type="entry name" value="S_TKc"/>
    <property type="match status" value="1"/>
</dbReference>
<dbReference type="PROSITE" id="PS00108">
    <property type="entry name" value="PROTEIN_KINASE_ST"/>
    <property type="match status" value="1"/>
</dbReference>
<feature type="compositionally biased region" description="Polar residues" evidence="7">
    <location>
        <begin position="302"/>
        <end position="318"/>
    </location>
</feature>
<feature type="domain" description="Protein kinase" evidence="9">
    <location>
        <begin position="17"/>
        <end position="284"/>
    </location>
</feature>
<accession>A0A5A5TAG4</accession>
<dbReference type="EMBL" id="BIXY01000023">
    <property type="protein sequence ID" value="GCF08388.1"/>
    <property type="molecule type" value="Genomic_DNA"/>
</dbReference>
<evidence type="ECO:0000313" key="11">
    <source>
        <dbReference type="Proteomes" id="UP000322530"/>
    </source>
</evidence>
<feature type="region of interest" description="Disordered" evidence="7">
    <location>
        <begin position="374"/>
        <end position="470"/>
    </location>
</feature>
<keyword evidence="5 6" id="KW-0067">ATP-binding</keyword>
<dbReference type="Pfam" id="PF00069">
    <property type="entry name" value="Pkinase"/>
    <property type="match status" value="1"/>
</dbReference>
<evidence type="ECO:0000256" key="3">
    <source>
        <dbReference type="ARBA" id="ARBA00022741"/>
    </source>
</evidence>
<keyword evidence="8" id="KW-1133">Transmembrane helix</keyword>
<protein>
    <recommendedName>
        <fullName evidence="1">non-specific serine/threonine protein kinase</fullName>
        <ecNumber evidence="1">2.7.11.1</ecNumber>
    </recommendedName>
</protein>
<dbReference type="GO" id="GO:0005524">
    <property type="term" value="F:ATP binding"/>
    <property type="evidence" value="ECO:0007669"/>
    <property type="project" value="UniProtKB-UniRule"/>
</dbReference>
<evidence type="ECO:0000259" key="9">
    <source>
        <dbReference type="PROSITE" id="PS50011"/>
    </source>
</evidence>
<name>A0A5A5TAG4_9CHLR</name>
<evidence type="ECO:0000256" key="4">
    <source>
        <dbReference type="ARBA" id="ARBA00022777"/>
    </source>
</evidence>
<evidence type="ECO:0000256" key="6">
    <source>
        <dbReference type="PROSITE-ProRule" id="PRU10141"/>
    </source>
</evidence>
<reference evidence="10 11" key="1">
    <citation type="submission" date="2019-01" db="EMBL/GenBank/DDBJ databases">
        <title>Draft genome sequence of Dictyobacter sp. Uno17.</title>
        <authorList>
            <person name="Wang C.M."/>
            <person name="Zheng Y."/>
            <person name="Sakai Y."/>
            <person name="Abe K."/>
            <person name="Yokota A."/>
            <person name="Yabe S."/>
        </authorList>
    </citation>
    <scope>NUCLEOTIDE SEQUENCE [LARGE SCALE GENOMIC DNA]</scope>
    <source>
        <strain evidence="10 11">Uno17</strain>
    </source>
</reference>
<dbReference type="CDD" id="cd14014">
    <property type="entry name" value="STKc_PknB_like"/>
    <property type="match status" value="1"/>
</dbReference>
<dbReference type="PROSITE" id="PS50011">
    <property type="entry name" value="PROTEIN_KINASE_DOM"/>
    <property type="match status" value="1"/>
</dbReference>
<dbReference type="PROSITE" id="PS00107">
    <property type="entry name" value="PROTEIN_KINASE_ATP"/>
    <property type="match status" value="1"/>
</dbReference>
<evidence type="ECO:0000256" key="8">
    <source>
        <dbReference type="SAM" id="Phobius"/>
    </source>
</evidence>
<keyword evidence="11" id="KW-1185">Reference proteome</keyword>
<dbReference type="InterPro" id="IPR011009">
    <property type="entry name" value="Kinase-like_dom_sf"/>
</dbReference>
<evidence type="ECO:0000256" key="1">
    <source>
        <dbReference type="ARBA" id="ARBA00012513"/>
    </source>
</evidence>
<feature type="compositionally biased region" description="Polar residues" evidence="7">
    <location>
        <begin position="450"/>
        <end position="467"/>
    </location>
</feature>